<name>A0ABR8NE62_9ACTN</name>
<keyword evidence="3" id="KW-1185">Reference proteome</keyword>
<evidence type="ECO:0000313" key="3">
    <source>
        <dbReference type="Proteomes" id="UP000618818"/>
    </source>
</evidence>
<dbReference type="Proteomes" id="UP000618818">
    <property type="component" value="Unassembled WGS sequence"/>
</dbReference>
<accession>A0ABR8NE62</accession>
<feature type="region of interest" description="Disordered" evidence="1">
    <location>
        <begin position="1"/>
        <end position="23"/>
    </location>
</feature>
<protein>
    <recommendedName>
        <fullName evidence="4">Allene oxide cyclase barrel-like domain-containing protein</fullName>
    </recommendedName>
</protein>
<sequence length="145" mass="15130">MHPAASQAATRISGSADYDTTKCPGPPPAYADFDTYPGLALEGSLDGCLYTKVTGTHETPSGVYLETGQEVFVGRLDGGPMGTFTTGYRFESKWDAATGVEVHGRCQHPIIAGSGTGGFAGATGRLDFKDFPGEPVPYVYRGSVG</sequence>
<gene>
    <name evidence="2" type="ORF">IEZ26_17365</name>
</gene>
<dbReference type="Gene3D" id="2.40.350.10">
    <property type="entry name" value="SO1590-like"/>
    <property type="match status" value="1"/>
</dbReference>
<evidence type="ECO:0000313" key="2">
    <source>
        <dbReference type="EMBL" id="MBD3926396.1"/>
    </source>
</evidence>
<dbReference type="EMBL" id="JACXYZ010000003">
    <property type="protein sequence ID" value="MBD3926396.1"/>
    <property type="molecule type" value="Genomic_DNA"/>
</dbReference>
<reference evidence="2 3" key="1">
    <citation type="submission" date="2020-09" db="EMBL/GenBank/DDBJ databases">
        <title>novel species in genus Nocardioides.</title>
        <authorList>
            <person name="Zhang G."/>
        </authorList>
    </citation>
    <scope>NUCLEOTIDE SEQUENCE [LARGE SCALE GENOMIC DNA]</scope>
    <source>
        <strain evidence="2 3">KCTC 39551</strain>
    </source>
</reference>
<dbReference type="InterPro" id="IPR023159">
    <property type="entry name" value="SO1590-like_sf"/>
</dbReference>
<proteinExistence type="predicted"/>
<dbReference type="SUPFAM" id="SSF159238">
    <property type="entry name" value="SO1590-like"/>
    <property type="match status" value="1"/>
</dbReference>
<organism evidence="2 3">
    <name type="scientific">Nocardioides cavernae</name>
    <dbReference type="NCBI Taxonomy" id="1921566"/>
    <lineage>
        <taxon>Bacteria</taxon>
        <taxon>Bacillati</taxon>
        <taxon>Actinomycetota</taxon>
        <taxon>Actinomycetes</taxon>
        <taxon>Propionibacteriales</taxon>
        <taxon>Nocardioidaceae</taxon>
        <taxon>Nocardioides</taxon>
    </lineage>
</organism>
<evidence type="ECO:0000256" key="1">
    <source>
        <dbReference type="SAM" id="MobiDB-lite"/>
    </source>
</evidence>
<comment type="caution">
    <text evidence="2">The sequence shown here is derived from an EMBL/GenBank/DDBJ whole genome shotgun (WGS) entry which is preliminary data.</text>
</comment>
<evidence type="ECO:0008006" key="4">
    <source>
        <dbReference type="Google" id="ProtNLM"/>
    </source>
</evidence>